<evidence type="ECO:0000313" key="2">
    <source>
        <dbReference type="EMBL" id="GAL70172.1"/>
    </source>
</evidence>
<evidence type="ECO:0000313" key="3">
    <source>
        <dbReference type="Proteomes" id="UP000029641"/>
    </source>
</evidence>
<sequence length="86" mass="9767">MIVPRVISDSGFIDIVNSQAFFDMTSKLTYHFDIKNTFHVELSGGVQNLFNSYQNDFDTGAGRDSDYIYGPNRPRTVFIGLKFGDF</sequence>
<dbReference type="eggNOG" id="COG4771">
    <property type="taxonomic scope" value="Bacteria"/>
</dbReference>
<name>A0A090WRY1_9FLAO</name>
<dbReference type="AlphaFoldDB" id="A0A090WRY1"/>
<comment type="caution">
    <text evidence="2">The sequence shown here is derived from an EMBL/GenBank/DDBJ whole genome shotgun (WGS) entry which is preliminary data.</text>
</comment>
<organism evidence="2 4">
    <name type="scientific">Jejuia pallidilutea</name>
    <dbReference type="NCBI Taxonomy" id="504487"/>
    <lineage>
        <taxon>Bacteria</taxon>
        <taxon>Pseudomonadati</taxon>
        <taxon>Bacteroidota</taxon>
        <taxon>Flavobacteriia</taxon>
        <taxon>Flavobacteriales</taxon>
        <taxon>Flavobacteriaceae</taxon>
        <taxon>Jejuia</taxon>
    </lineage>
</organism>
<dbReference type="STRING" id="504487.JCM19538_1850"/>
<accession>A0A090WRY1</accession>
<dbReference type="Proteomes" id="UP000029646">
    <property type="component" value="Unassembled WGS sequence"/>
</dbReference>
<gene>
    <name evidence="1" type="ORF">JCM19301_4067</name>
    <name evidence="2" type="ORF">JCM19302_2747</name>
</gene>
<keyword evidence="2" id="KW-0675">Receptor</keyword>
<reference evidence="3 4" key="1">
    <citation type="journal article" date="2014" name="Genome Announc.">
        <title>Draft Genome Sequence of Marine Flavobacterium Jejuia pallidilutea Strain 11shimoA1 and Pigmentation Mutants.</title>
        <authorList>
            <person name="Takatani N."/>
            <person name="Nakanishi M."/>
            <person name="Meirelles P."/>
            <person name="Mino S."/>
            <person name="Suda W."/>
            <person name="Oshima K."/>
            <person name="Hattori M."/>
            <person name="Ohkuma M."/>
            <person name="Hosokawa M."/>
            <person name="Miyashita K."/>
            <person name="Thompson F.L."/>
            <person name="Niwa A."/>
            <person name="Sawabe T."/>
            <person name="Sawabe T."/>
        </authorList>
    </citation>
    <scope>NUCLEOTIDE SEQUENCE [LARGE SCALE GENOMIC DNA]</scope>
    <source>
        <strain evidence="1 3">JCM 19301</strain>
        <strain evidence="2">JCM 19302</strain>
        <strain evidence="4">JCM19302</strain>
    </source>
</reference>
<dbReference type="SUPFAM" id="SSF56935">
    <property type="entry name" value="Porins"/>
    <property type="match status" value="1"/>
</dbReference>
<protein>
    <submittedName>
        <fullName evidence="2">TonB-dependent receptor</fullName>
    </submittedName>
</protein>
<dbReference type="RefSeq" id="WP_262489508.1">
    <property type="nucleotide sequence ID" value="NZ_BBNS01000004.1"/>
</dbReference>
<dbReference type="EMBL" id="BBNR01000001">
    <property type="protein sequence ID" value="GAL65607.1"/>
    <property type="molecule type" value="Genomic_DNA"/>
</dbReference>
<evidence type="ECO:0000313" key="4">
    <source>
        <dbReference type="Proteomes" id="UP000029646"/>
    </source>
</evidence>
<proteinExistence type="predicted"/>
<dbReference type="Proteomes" id="UP000029641">
    <property type="component" value="Unassembled WGS sequence"/>
</dbReference>
<dbReference type="EMBL" id="BBNS01000004">
    <property type="protein sequence ID" value="GAL70172.1"/>
    <property type="molecule type" value="Genomic_DNA"/>
</dbReference>
<evidence type="ECO:0000313" key="1">
    <source>
        <dbReference type="EMBL" id="GAL65607.1"/>
    </source>
</evidence>